<feature type="region of interest" description="Disordered" evidence="1">
    <location>
        <begin position="727"/>
        <end position="759"/>
    </location>
</feature>
<feature type="compositionally biased region" description="Basic residues" evidence="1">
    <location>
        <begin position="992"/>
        <end position="1001"/>
    </location>
</feature>
<feature type="region of interest" description="Disordered" evidence="1">
    <location>
        <begin position="843"/>
        <end position="875"/>
    </location>
</feature>
<feature type="compositionally biased region" description="Basic and acidic residues" evidence="1">
    <location>
        <begin position="727"/>
        <end position="743"/>
    </location>
</feature>
<keyword evidence="2" id="KW-1133">Transmembrane helix</keyword>
<accession>A0A6M2DI69</accession>
<feature type="compositionally biased region" description="Basic residues" evidence="1">
    <location>
        <begin position="1606"/>
        <end position="1616"/>
    </location>
</feature>
<feature type="region of interest" description="Disordered" evidence="1">
    <location>
        <begin position="411"/>
        <end position="709"/>
    </location>
</feature>
<feature type="compositionally biased region" description="Polar residues" evidence="1">
    <location>
        <begin position="120"/>
        <end position="140"/>
    </location>
</feature>
<feature type="region of interest" description="Disordered" evidence="1">
    <location>
        <begin position="1095"/>
        <end position="1122"/>
    </location>
</feature>
<feature type="compositionally biased region" description="Basic and acidic residues" evidence="1">
    <location>
        <begin position="159"/>
        <end position="172"/>
    </location>
</feature>
<feature type="compositionally biased region" description="Pro residues" evidence="1">
    <location>
        <begin position="19"/>
        <end position="28"/>
    </location>
</feature>
<feature type="compositionally biased region" description="Basic and acidic residues" evidence="1">
    <location>
        <begin position="970"/>
        <end position="980"/>
    </location>
</feature>
<keyword evidence="2" id="KW-0472">Membrane</keyword>
<feature type="region of interest" description="Disordered" evidence="1">
    <location>
        <begin position="1"/>
        <end position="30"/>
    </location>
</feature>
<sequence length="1942" mass="223070">MPKIADLNTGCSDERVTTPTPPSPPPIPLQTYLWEDVRRERKKGGYPWTHFVKKPFDPDAPQEILVYDRSPGSKRKYGSLDVQELEESPSVTRRRRAASAGETLGNETRLNGDTKHRSKSVSIEEQIPCSSVSVSETPASPKSILKNRPKNIVIPHSTSSDRERDSPKDTECCHPFVDKLKVIADKNILRSPKAMKKLIRPSPKGIKKNEGSLQEIIPLDDSPSAERKKREMEKIFEKCSPKGLPKRQDSKKYKDHIYESIEDIPGKSLTASEKELNAISKSLSDAENIGKDIRDSDEMIARDSLTRSLDQYLKEELMGTEDKAIIDSKNEILQDILKRIADENEAQAPLSKMDSEEEEKAKLVKQMPVVQEDEEMKTSSQNLSLEDGKCLVIDITETVEEEIVDFVVMPDEDQDIGELPEAAEVIDIKKKDSDEVTIEDKVKPMDTEIEQSDAKNRRSKYSDHEYESIGDPDSETGPKPTSEESKTERQQLSSSSSVERKQLPEPTEHNEQVESDRELTVEEMQKQIEDKYFKKDDEEQTLPATPVQASSTHEEGEKPSARTVGERSRDMQRRFKNQAGKLKTKIQGIKKPTFTMPARKKPRISDESTTETTEKTPKLSPIRKLTDFKMPERPKISMPQFKMPDKSKFKMPERPHLPDFKMPERPKMPDFKMPDFKMPEMPEFKMPNLKRHNSMKEPPTSSESTAESKKRLAFDFKTYPRIFSKKQKDDEFVTSSPKEERMPIESATVPRAAARKKGPVGARWVNRFTDIKFVDDGDNKRGDFEDRLHRLDEDYKQMQQEQEFDYDEHEIHPDSFNESMASEEYSGRQHRYWADEVENNRPEFDYGVKVDGHDTPSSNQEERGSSGDSYEKRRRGVLEEIDADEFFLRQRGISQDDIEVGKYLSSEIRDAFKTPVNALEQVGSYNGYEDRDLDMNDYSESRDVDEDIDMEVSLTPLKPERTRSLRRQKPQFDETGRSEEDLNGFNTFPPNRPRRQKKVKKPAAENEIPVRNVDREFNDENDRNALNKNNLSNFDNLLYENQMMKGKTQPDIIIVQDVLLNDINRRLYDNEDFGMGDNSYENEENMKNLMMEMQEPPKAPKRKRKRSLRDVSASSEPGSIINAQFQDDWPSLSQLPADIDDEVIVHRVQHEYVIPLAESEKFPSPTPPRRTRSRSLTSRATTAPDEDRTSHGAESLISDNQSQDKDMPRNILDMQDGSGYAVIRRTPSVPKRRKRFSKSAETRPSYQTTPRMKEPPPRPPPRRQSVPDLRERSPDVTQYEEVDDEMPKIDDFNAVDVLSKMKDRPLPAPPRPPRAAKRKKKTKQQHVENDFDMPEKLHLDVQIGHDYGSVDNLEDELLHRQLIREIAGDMVDDIIQNAEKQVEQTNIDEQEMWTQTDPLPDDFICEDEVQHDEVIMKDVFKDKEQIQDINSCSTIERNKDDSRKHKEDSSRSSLDPADVEKARKIADAESLTRGLRRFRDTSRQRTFSSSRTPSERAMSEHALLLERTLVTPTKTEDTDLLLTQATLLVRPVDDELDIDDLLEEEAREEKRKHLHGKAVVDETFQIPEKETFAMPIDDYCQDETNILADADIVPEIQAAEEPPIPMKRRSSLKKSRSIPTHETELDKSPDPKMVTSTEISTEVIERRPDLTVDTTSKSEIEVLKTNRLQVSNLDVENLNVSQLQANSIKVSEVDGMAMQVKELNSKSGNLVVTGIDIAPTIIQEIIGRLTPTNVHSTAQISTQTDEPYEQPSEEKKETVQEFQLNQDFPPTAIQIDPSLYFSQNPYMQQGLYYPHPASIPPASFYTLRPPDLSEEEVQVQTIPKQTRRRHIPKKESTSEEEQQEIVTRHRRVGTRSPEPSIHEITGQLVQACSNSVQRNIRHIWNAIKTKTNTEERKREIQIALIVLLVFTAGLIMIALSDNKTVHHHHWEFFNPPSSDKNA</sequence>
<evidence type="ECO:0000313" key="3">
    <source>
        <dbReference type="EMBL" id="NOV46033.1"/>
    </source>
</evidence>
<feature type="compositionally biased region" description="Polar residues" evidence="1">
    <location>
        <begin position="1112"/>
        <end position="1122"/>
    </location>
</feature>
<feature type="compositionally biased region" description="Basic and acidic residues" evidence="1">
    <location>
        <begin position="552"/>
        <end position="573"/>
    </location>
</feature>
<evidence type="ECO:0000256" key="2">
    <source>
        <dbReference type="SAM" id="Phobius"/>
    </source>
</evidence>
<protein>
    <submittedName>
        <fullName evidence="3">Putative conserved plasma membrane protein</fullName>
    </submittedName>
</protein>
<feature type="region of interest" description="Disordered" evidence="1">
    <location>
        <begin position="194"/>
        <end position="231"/>
    </location>
</feature>
<feature type="compositionally biased region" description="Low complexity" evidence="1">
    <location>
        <begin position="1174"/>
        <end position="1183"/>
    </location>
</feature>
<feature type="region of interest" description="Disordered" evidence="1">
    <location>
        <begin position="1432"/>
        <end position="1466"/>
    </location>
</feature>
<feature type="region of interest" description="Disordered" evidence="1">
    <location>
        <begin position="1159"/>
        <end position="1328"/>
    </location>
</feature>
<feature type="compositionally biased region" description="Basic and acidic residues" evidence="1">
    <location>
        <begin position="498"/>
        <end position="537"/>
    </location>
</feature>
<organism evidence="3">
    <name type="scientific">Xenopsylla cheopis</name>
    <name type="common">Oriental rat flea</name>
    <name type="synonym">Pulex cheopis</name>
    <dbReference type="NCBI Taxonomy" id="163159"/>
    <lineage>
        <taxon>Eukaryota</taxon>
        <taxon>Metazoa</taxon>
        <taxon>Ecdysozoa</taxon>
        <taxon>Arthropoda</taxon>
        <taxon>Hexapoda</taxon>
        <taxon>Insecta</taxon>
        <taxon>Pterygota</taxon>
        <taxon>Neoptera</taxon>
        <taxon>Endopterygota</taxon>
        <taxon>Siphonaptera</taxon>
        <taxon>Pulicidae</taxon>
        <taxon>Xenopsyllinae</taxon>
        <taxon>Xenopsylla</taxon>
    </lineage>
</organism>
<feature type="compositionally biased region" description="Basic and acidic residues" evidence="1">
    <location>
        <begin position="426"/>
        <end position="467"/>
    </location>
</feature>
<feature type="compositionally biased region" description="Basic and acidic residues" evidence="1">
    <location>
        <begin position="643"/>
        <end position="683"/>
    </location>
</feature>
<keyword evidence="2" id="KW-0812">Transmembrane</keyword>
<feature type="compositionally biased region" description="Low complexity" evidence="1">
    <location>
        <begin position="696"/>
        <end position="705"/>
    </location>
</feature>
<feature type="transmembrane region" description="Helical" evidence="2">
    <location>
        <begin position="1900"/>
        <end position="1919"/>
    </location>
</feature>
<feature type="compositionally biased region" description="Basic and acidic residues" evidence="1">
    <location>
        <begin position="624"/>
        <end position="635"/>
    </location>
</feature>
<feature type="region of interest" description="Disordered" evidence="1">
    <location>
        <begin position="1479"/>
        <end position="1499"/>
    </location>
</feature>
<feature type="region of interest" description="Disordered" evidence="1">
    <location>
        <begin position="1823"/>
        <end position="1859"/>
    </location>
</feature>
<proteinExistence type="predicted"/>
<feature type="compositionally biased region" description="Basic and acidic residues" evidence="1">
    <location>
        <begin position="1619"/>
        <end position="1630"/>
    </location>
</feature>
<dbReference type="EMBL" id="GIIL01002307">
    <property type="protein sequence ID" value="NOV46033.1"/>
    <property type="molecule type" value="Transcribed_RNA"/>
</dbReference>
<feature type="region of interest" description="Disordered" evidence="1">
    <location>
        <begin position="1597"/>
        <end position="1633"/>
    </location>
</feature>
<evidence type="ECO:0000256" key="1">
    <source>
        <dbReference type="SAM" id="MobiDB-lite"/>
    </source>
</evidence>
<feature type="region of interest" description="Disordered" evidence="1">
    <location>
        <begin position="961"/>
        <end position="1004"/>
    </location>
</feature>
<reference evidence="3" key="1">
    <citation type="submission" date="2020-03" db="EMBL/GenBank/DDBJ databases">
        <title>Transcriptomic Profiling of the Digestive Tract of the Rat Flea, Xenopsylla cheopis, Following Blood Feeding and Infection with Yersinia pestis.</title>
        <authorList>
            <person name="Bland D.M."/>
            <person name="Martens C.A."/>
            <person name="Virtaneva K."/>
            <person name="Kanakabandi K."/>
            <person name="Long D."/>
            <person name="Rosenke R."/>
            <person name="Saturday G.A."/>
            <person name="Hoyt F.H."/>
            <person name="Bruno D.P."/>
            <person name="Ribeiro J.M.C."/>
            <person name="Hinnebusch J."/>
        </authorList>
    </citation>
    <scope>NUCLEOTIDE SEQUENCE</scope>
</reference>
<feature type="compositionally biased region" description="Basic and acidic residues" evidence="1">
    <location>
        <begin position="843"/>
        <end position="871"/>
    </location>
</feature>
<name>A0A6M2DI69_XENCH</name>
<feature type="compositionally biased region" description="Basic residues" evidence="1">
    <location>
        <begin position="1314"/>
        <end position="1324"/>
    </location>
</feature>
<feature type="region of interest" description="Disordered" evidence="1">
    <location>
        <begin position="68"/>
        <end position="172"/>
    </location>
</feature>
<feature type="compositionally biased region" description="Basic and acidic residues" evidence="1">
    <location>
        <begin position="1436"/>
        <end position="1450"/>
    </location>
</feature>